<dbReference type="Proteomes" id="UP001501842">
    <property type="component" value="Unassembled WGS sequence"/>
</dbReference>
<comment type="caution">
    <text evidence="2">The sequence shown here is derived from an EMBL/GenBank/DDBJ whole genome shotgun (WGS) entry which is preliminary data.</text>
</comment>
<protein>
    <submittedName>
        <fullName evidence="2">Uncharacterized protein</fullName>
    </submittedName>
</protein>
<feature type="signal peptide" evidence="1">
    <location>
        <begin position="1"/>
        <end position="27"/>
    </location>
</feature>
<keyword evidence="3" id="KW-1185">Reference proteome</keyword>
<sequence>MRFTARALGALAAAGILAVTIPGAAYAADGDLYIGKKRIENPSNSRCYPYNRSPIKNATDGIVVIYSGYGCKGRATVILLPYGSVLRAYGRSLAVFGYGTLSSGIPRP</sequence>
<reference evidence="3" key="1">
    <citation type="journal article" date="2019" name="Int. J. Syst. Evol. Microbiol.">
        <title>The Global Catalogue of Microorganisms (GCM) 10K type strain sequencing project: providing services to taxonomists for standard genome sequencing and annotation.</title>
        <authorList>
            <consortium name="The Broad Institute Genomics Platform"/>
            <consortium name="The Broad Institute Genome Sequencing Center for Infectious Disease"/>
            <person name="Wu L."/>
            <person name="Ma J."/>
        </authorList>
    </citation>
    <scope>NUCLEOTIDE SEQUENCE [LARGE SCALE GENOMIC DNA]</scope>
    <source>
        <strain evidence="3">JCM 8201</strain>
    </source>
</reference>
<name>A0ABP6GW07_9ACTN</name>
<evidence type="ECO:0000313" key="2">
    <source>
        <dbReference type="EMBL" id="GAA2730418.1"/>
    </source>
</evidence>
<dbReference type="EMBL" id="BAAATZ010000018">
    <property type="protein sequence ID" value="GAA2730418.1"/>
    <property type="molecule type" value="Genomic_DNA"/>
</dbReference>
<dbReference type="RefSeq" id="WP_344452431.1">
    <property type="nucleotide sequence ID" value="NZ_BAAATZ010000018.1"/>
</dbReference>
<proteinExistence type="predicted"/>
<evidence type="ECO:0000313" key="3">
    <source>
        <dbReference type="Proteomes" id="UP001501842"/>
    </source>
</evidence>
<accession>A0ABP6GW07</accession>
<evidence type="ECO:0000256" key="1">
    <source>
        <dbReference type="SAM" id="SignalP"/>
    </source>
</evidence>
<organism evidence="2 3">
    <name type="scientific">Actinocorallia aurantiaca</name>
    <dbReference type="NCBI Taxonomy" id="46204"/>
    <lineage>
        <taxon>Bacteria</taxon>
        <taxon>Bacillati</taxon>
        <taxon>Actinomycetota</taxon>
        <taxon>Actinomycetes</taxon>
        <taxon>Streptosporangiales</taxon>
        <taxon>Thermomonosporaceae</taxon>
        <taxon>Actinocorallia</taxon>
    </lineage>
</organism>
<feature type="chain" id="PRO_5045707528" evidence="1">
    <location>
        <begin position="28"/>
        <end position="108"/>
    </location>
</feature>
<gene>
    <name evidence="2" type="ORF">GCM10010439_43430</name>
</gene>
<keyword evidence="1" id="KW-0732">Signal</keyword>